<dbReference type="OrthoDB" id="2665787at2"/>
<dbReference type="Gene3D" id="1.10.340.20">
    <property type="entry name" value="Apc36109-like domain"/>
    <property type="match status" value="1"/>
</dbReference>
<keyword evidence="3" id="KW-1185">Reference proteome</keyword>
<proteinExistence type="predicted"/>
<dbReference type="AlphaFoldDB" id="A0A376H033"/>
<protein>
    <submittedName>
        <fullName evidence="1">DUF1871 family protein</fullName>
    </submittedName>
    <submittedName>
        <fullName evidence="2">Domain of uncharacterized function (DUF1871)</fullName>
    </submittedName>
</protein>
<sequence>MYDKVEKIINEWDPIELFPMAPKDEYSQEIKKIVNILKDKSSLDKEKLANSLKMIFVESFGKDMFFRDNESNIAEKLLNIE</sequence>
<dbReference type="Proteomes" id="UP001183682">
    <property type="component" value="Unassembled WGS sequence"/>
</dbReference>
<dbReference type="InterPro" id="IPR023162">
    <property type="entry name" value="Apc36109-like_dom_sf"/>
</dbReference>
<dbReference type="InterPro" id="IPR015053">
    <property type="entry name" value="DUF1871"/>
</dbReference>
<reference evidence="2 3" key="1">
    <citation type="submission" date="2018-06" db="EMBL/GenBank/DDBJ databases">
        <authorList>
            <consortium name="Pathogen Informatics"/>
            <person name="Doyle S."/>
        </authorList>
    </citation>
    <scope>NUCLEOTIDE SEQUENCE [LARGE SCALE GENOMIC DNA]</scope>
    <source>
        <strain evidence="2 3">NCTC12360</strain>
    </source>
</reference>
<accession>A0A376H033</accession>
<gene>
    <name evidence="2" type="ORF">NCTC12360_00933</name>
    <name evidence="1" type="ORF">P7E30_13375</name>
</gene>
<evidence type="ECO:0000313" key="1">
    <source>
        <dbReference type="EMBL" id="MDT2691163.1"/>
    </source>
</evidence>
<dbReference type="SUPFAM" id="SSF116922">
    <property type="entry name" value="YugE-like"/>
    <property type="match status" value="1"/>
</dbReference>
<dbReference type="EMBL" id="JARPZN010000011">
    <property type="protein sequence ID" value="MDT2691163.1"/>
    <property type="molecule type" value="Genomic_DNA"/>
</dbReference>
<reference evidence="1" key="2">
    <citation type="submission" date="2023-03" db="EMBL/GenBank/DDBJ databases">
        <authorList>
            <person name="Shen W."/>
            <person name="Cai J."/>
        </authorList>
    </citation>
    <scope>NUCLEOTIDE SEQUENCE</scope>
    <source>
        <strain evidence="1">K69-2</strain>
    </source>
</reference>
<dbReference type="Pfam" id="PF08958">
    <property type="entry name" value="DUF1871"/>
    <property type="match status" value="1"/>
</dbReference>
<dbReference type="RefSeq" id="WP_060814834.1">
    <property type="nucleotide sequence ID" value="NZ_JARPZN010000011.1"/>
</dbReference>
<evidence type="ECO:0000313" key="2">
    <source>
        <dbReference type="EMBL" id="STD82504.1"/>
    </source>
</evidence>
<evidence type="ECO:0000313" key="3">
    <source>
        <dbReference type="Proteomes" id="UP000254807"/>
    </source>
</evidence>
<dbReference type="Proteomes" id="UP000254807">
    <property type="component" value="Unassembled WGS sequence"/>
</dbReference>
<name>A0A376H033_ENTGA</name>
<organism evidence="2 3">
    <name type="scientific">Enterococcus gallinarum</name>
    <dbReference type="NCBI Taxonomy" id="1353"/>
    <lineage>
        <taxon>Bacteria</taxon>
        <taxon>Bacillati</taxon>
        <taxon>Bacillota</taxon>
        <taxon>Bacilli</taxon>
        <taxon>Lactobacillales</taxon>
        <taxon>Enterococcaceae</taxon>
        <taxon>Enterococcus</taxon>
    </lineage>
</organism>
<dbReference type="EMBL" id="UFYW01000001">
    <property type="protein sequence ID" value="STD82504.1"/>
    <property type="molecule type" value="Genomic_DNA"/>
</dbReference>